<name>A0A1H9XS78_9MICO</name>
<dbReference type="GO" id="GO:0005524">
    <property type="term" value="F:ATP binding"/>
    <property type="evidence" value="ECO:0007669"/>
    <property type="project" value="UniProtKB-KW"/>
</dbReference>
<accession>A0A1H9XS78</accession>
<dbReference type="CDD" id="cd16917">
    <property type="entry name" value="HATPase_UhpB-NarQ-NarX-like"/>
    <property type="match status" value="1"/>
</dbReference>
<dbReference type="InterPro" id="IPR011712">
    <property type="entry name" value="Sig_transdc_His_kin_sub3_dim/P"/>
</dbReference>
<comment type="catalytic activity">
    <reaction evidence="1">
        <text>ATP + protein L-histidine = ADP + protein N-phospho-L-histidine.</text>
        <dbReference type="EC" id="2.7.13.3"/>
    </reaction>
</comment>
<evidence type="ECO:0000256" key="1">
    <source>
        <dbReference type="ARBA" id="ARBA00000085"/>
    </source>
</evidence>
<evidence type="ECO:0000256" key="7">
    <source>
        <dbReference type="ARBA" id="ARBA00022840"/>
    </source>
</evidence>
<dbReference type="GO" id="GO:0046983">
    <property type="term" value="F:protein dimerization activity"/>
    <property type="evidence" value="ECO:0007669"/>
    <property type="project" value="InterPro"/>
</dbReference>
<keyword evidence="4" id="KW-0808">Transferase</keyword>
<keyword evidence="5" id="KW-0547">Nucleotide-binding</keyword>
<dbReference type="InterPro" id="IPR036890">
    <property type="entry name" value="HATPase_C_sf"/>
</dbReference>
<evidence type="ECO:0000256" key="5">
    <source>
        <dbReference type="ARBA" id="ARBA00022741"/>
    </source>
</evidence>
<dbReference type="EC" id="2.7.13.3" evidence="2"/>
<evidence type="ECO:0000256" key="3">
    <source>
        <dbReference type="ARBA" id="ARBA00022553"/>
    </source>
</evidence>
<feature type="transmembrane region" description="Helical" evidence="9">
    <location>
        <begin position="49"/>
        <end position="75"/>
    </location>
</feature>
<dbReference type="Pfam" id="PF07730">
    <property type="entry name" value="HisKA_3"/>
    <property type="match status" value="1"/>
</dbReference>
<keyword evidence="9" id="KW-0472">Membrane</keyword>
<dbReference type="PANTHER" id="PTHR24421">
    <property type="entry name" value="NITRATE/NITRITE SENSOR PROTEIN NARX-RELATED"/>
    <property type="match status" value="1"/>
</dbReference>
<dbReference type="Gene3D" id="1.20.5.1930">
    <property type="match status" value="1"/>
</dbReference>
<evidence type="ECO:0000259" key="10">
    <source>
        <dbReference type="Pfam" id="PF07730"/>
    </source>
</evidence>
<keyword evidence="9" id="KW-1133">Transmembrane helix</keyword>
<organism evidence="11 12">
    <name type="scientific">Pedococcus cremeus</name>
    <dbReference type="NCBI Taxonomy" id="587636"/>
    <lineage>
        <taxon>Bacteria</taxon>
        <taxon>Bacillati</taxon>
        <taxon>Actinomycetota</taxon>
        <taxon>Actinomycetes</taxon>
        <taxon>Micrococcales</taxon>
        <taxon>Intrasporangiaceae</taxon>
        <taxon>Pedococcus</taxon>
    </lineage>
</organism>
<evidence type="ECO:0000256" key="9">
    <source>
        <dbReference type="SAM" id="Phobius"/>
    </source>
</evidence>
<evidence type="ECO:0000256" key="2">
    <source>
        <dbReference type="ARBA" id="ARBA00012438"/>
    </source>
</evidence>
<dbReference type="PANTHER" id="PTHR24421:SF10">
    <property type="entry name" value="NITRATE_NITRITE SENSOR PROTEIN NARQ"/>
    <property type="match status" value="1"/>
</dbReference>
<dbReference type="AlphaFoldDB" id="A0A1H9XS78"/>
<keyword evidence="9" id="KW-0812">Transmembrane</keyword>
<dbReference type="STRING" id="587636.SAMN05216199_0273"/>
<keyword evidence="7" id="KW-0067">ATP-binding</keyword>
<dbReference type="SUPFAM" id="SSF55874">
    <property type="entry name" value="ATPase domain of HSP90 chaperone/DNA topoisomerase II/histidine kinase"/>
    <property type="match status" value="1"/>
</dbReference>
<keyword evidence="3" id="KW-0597">Phosphoprotein</keyword>
<keyword evidence="6 11" id="KW-0418">Kinase</keyword>
<evidence type="ECO:0000313" key="12">
    <source>
        <dbReference type="Proteomes" id="UP000199019"/>
    </source>
</evidence>
<dbReference type="GO" id="GO:0016020">
    <property type="term" value="C:membrane"/>
    <property type="evidence" value="ECO:0007669"/>
    <property type="project" value="InterPro"/>
</dbReference>
<protein>
    <recommendedName>
        <fullName evidence="2">histidine kinase</fullName>
        <ecNumber evidence="2">2.7.13.3</ecNumber>
    </recommendedName>
</protein>
<keyword evidence="8" id="KW-0902">Two-component regulatory system</keyword>
<dbReference type="EMBL" id="FOHB01000011">
    <property type="protein sequence ID" value="SES49016.1"/>
    <property type="molecule type" value="Genomic_DNA"/>
</dbReference>
<feature type="domain" description="Signal transduction histidine kinase subgroup 3 dimerisation and phosphoacceptor" evidence="10">
    <location>
        <begin position="163"/>
        <end position="229"/>
    </location>
</feature>
<feature type="transmembrane region" description="Helical" evidence="9">
    <location>
        <begin position="110"/>
        <end position="131"/>
    </location>
</feature>
<gene>
    <name evidence="11" type="ORF">SAMN05216199_0273</name>
</gene>
<sequence>MCLLGVVSGFLFLSPQLHEATRVLTSAQVLIDVTGGVLACAALWWRRRWPFGVALACLAFGTFSIFATAAALIALFSLAVHRPARPAIAATVLWVPSVLLFALYSGTTSALSVLAVTTPLAIAATASGMFLRARRMLLASLRERALRAEADQRLHEEQARMAERTRIAREMHDVLAHRISLLALHAGGLEVRPDLSPDDVKATATLMRSTARQALEELRGVIGLLREEDRAPIPAVRQPTLGDVDRLVAETRQTGAAIDYDMQVTAVDKVPSALGRDAYRIVQEALTNVGKHASGARTRVRVTGAPGQGLHVSVRNADSSTVASRSDLPGAGAGLLGLQERVQLAGGTLVHGPDASGDFVVEADLRW</sequence>
<evidence type="ECO:0000256" key="4">
    <source>
        <dbReference type="ARBA" id="ARBA00022679"/>
    </source>
</evidence>
<keyword evidence="12" id="KW-1185">Reference proteome</keyword>
<feature type="transmembrane region" description="Helical" evidence="9">
    <location>
        <begin position="87"/>
        <end position="104"/>
    </location>
</feature>
<evidence type="ECO:0000256" key="6">
    <source>
        <dbReference type="ARBA" id="ARBA00022777"/>
    </source>
</evidence>
<proteinExistence type="predicted"/>
<dbReference type="GO" id="GO:0000155">
    <property type="term" value="F:phosphorelay sensor kinase activity"/>
    <property type="evidence" value="ECO:0007669"/>
    <property type="project" value="InterPro"/>
</dbReference>
<evidence type="ECO:0000313" key="11">
    <source>
        <dbReference type="EMBL" id="SES49016.1"/>
    </source>
</evidence>
<dbReference type="Gene3D" id="3.30.565.10">
    <property type="entry name" value="Histidine kinase-like ATPase, C-terminal domain"/>
    <property type="match status" value="1"/>
</dbReference>
<reference evidence="12" key="1">
    <citation type="submission" date="2016-10" db="EMBL/GenBank/DDBJ databases">
        <authorList>
            <person name="Varghese N."/>
            <person name="Submissions S."/>
        </authorList>
    </citation>
    <scope>NUCLEOTIDE SEQUENCE [LARGE SCALE GENOMIC DNA]</scope>
    <source>
        <strain evidence="12">CGMCC 1.6963</strain>
    </source>
</reference>
<dbReference type="Proteomes" id="UP000199019">
    <property type="component" value="Unassembled WGS sequence"/>
</dbReference>
<dbReference type="InterPro" id="IPR050482">
    <property type="entry name" value="Sensor_HK_TwoCompSys"/>
</dbReference>
<evidence type="ECO:0000256" key="8">
    <source>
        <dbReference type="ARBA" id="ARBA00023012"/>
    </source>
</evidence>